<dbReference type="SUPFAM" id="SSF55073">
    <property type="entry name" value="Nucleotide cyclase"/>
    <property type="match status" value="1"/>
</dbReference>
<dbReference type="InterPro" id="IPR043128">
    <property type="entry name" value="Rev_trsase/Diguanyl_cyclase"/>
</dbReference>
<organism evidence="2 3">
    <name type="scientific">Sporosarcina aquimarina</name>
    <dbReference type="NCBI Taxonomy" id="114975"/>
    <lineage>
        <taxon>Bacteria</taxon>
        <taxon>Bacillati</taxon>
        <taxon>Bacillota</taxon>
        <taxon>Bacilli</taxon>
        <taxon>Bacillales</taxon>
        <taxon>Caryophanaceae</taxon>
        <taxon>Sporosarcina</taxon>
    </lineage>
</organism>
<evidence type="ECO:0000313" key="2">
    <source>
        <dbReference type="EMBL" id="MDW0108825.1"/>
    </source>
</evidence>
<evidence type="ECO:0000313" key="3">
    <source>
        <dbReference type="Proteomes" id="UP001280629"/>
    </source>
</evidence>
<protein>
    <submittedName>
        <fullName evidence="2">GGDEF domain-containing protein</fullName>
        <ecNumber evidence="2">2.7.7.65</ecNumber>
    </submittedName>
</protein>
<dbReference type="SMART" id="SM00267">
    <property type="entry name" value="GGDEF"/>
    <property type="match status" value="1"/>
</dbReference>
<sequence>MTNESLTSLRDKAEQLRVEGRYAELIEHCDDLLEKATALNDHKSVLTAHIHHASAYYSIGAIEEAFLSVDAHLQYCSRFGDEDEQLNGLNILVILYDYNKEYKKAKSALKRSIELGTRLKSWNMVSNAYSNYSHICAREEDFETALEYSLMGLQMAERFQPARPILNFRVKLNIANAYVGLNDTLTDGPMIEEMLQDPLLDQHKRERAHCYDLYGRYLVKKQKYKMALEAFDKAAIQANEINDLLILKDIQERRCEVCELIDDRQLGYIVQKEYIELLKTLQERELAMTALKLEVKHNVASIEKNAKIDYLTRLSNRRHLEEVAARWLERANEEGHSVTCIALDLDNFKTINDTYGHLAGDEALREISNACRSILFNSPSMELLARYGGDELVFILNETPLDEAITRANRLLDAIQDMKIMHNDEVIPVTVSIGLADNANGAYSMFSDIFYRADQALYASKANGKNQLCVYENSIVH</sequence>
<dbReference type="RefSeq" id="WP_317934096.1">
    <property type="nucleotide sequence ID" value="NZ_JAUBDH010000001.1"/>
</dbReference>
<keyword evidence="3" id="KW-1185">Reference proteome</keyword>
<proteinExistence type="predicted"/>
<dbReference type="Gene3D" id="1.25.40.10">
    <property type="entry name" value="Tetratricopeptide repeat domain"/>
    <property type="match status" value="1"/>
</dbReference>
<dbReference type="Proteomes" id="UP001280629">
    <property type="component" value="Unassembled WGS sequence"/>
</dbReference>
<dbReference type="CDD" id="cd01949">
    <property type="entry name" value="GGDEF"/>
    <property type="match status" value="1"/>
</dbReference>
<accession>A0ABU4FVT8</accession>
<evidence type="ECO:0000259" key="1">
    <source>
        <dbReference type="PROSITE" id="PS50887"/>
    </source>
</evidence>
<reference evidence="2 3" key="1">
    <citation type="submission" date="2023-06" db="EMBL/GenBank/DDBJ databases">
        <title>Sporosarcina sp. nov., isolated from Korean traditional fermented seafood 'Jeotgal'.</title>
        <authorList>
            <person name="Yang A.-I."/>
            <person name="Shin N.-R."/>
        </authorList>
    </citation>
    <scope>NUCLEOTIDE SEQUENCE [LARGE SCALE GENOMIC DNA]</scope>
    <source>
        <strain evidence="2 3">KCTC3840</strain>
    </source>
</reference>
<dbReference type="EC" id="2.7.7.65" evidence="2"/>
<dbReference type="GO" id="GO:0052621">
    <property type="term" value="F:diguanylate cyclase activity"/>
    <property type="evidence" value="ECO:0007669"/>
    <property type="project" value="UniProtKB-EC"/>
</dbReference>
<feature type="domain" description="GGDEF" evidence="1">
    <location>
        <begin position="336"/>
        <end position="473"/>
    </location>
</feature>
<dbReference type="PANTHER" id="PTHR45138:SF24">
    <property type="entry name" value="DIGUANYLATE CYCLASE DGCC-RELATED"/>
    <property type="match status" value="1"/>
</dbReference>
<dbReference type="InterPro" id="IPR050469">
    <property type="entry name" value="Diguanylate_Cyclase"/>
</dbReference>
<dbReference type="PROSITE" id="PS50887">
    <property type="entry name" value="GGDEF"/>
    <property type="match status" value="1"/>
</dbReference>
<dbReference type="Pfam" id="PF00990">
    <property type="entry name" value="GGDEF"/>
    <property type="match status" value="1"/>
</dbReference>
<dbReference type="SUPFAM" id="SSF48452">
    <property type="entry name" value="TPR-like"/>
    <property type="match status" value="1"/>
</dbReference>
<dbReference type="InterPro" id="IPR011990">
    <property type="entry name" value="TPR-like_helical_dom_sf"/>
</dbReference>
<dbReference type="NCBIfam" id="TIGR00254">
    <property type="entry name" value="GGDEF"/>
    <property type="match status" value="1"/>
</dbReference>
<dbReference type="InterPro" id="IPR029787">
    <property type="entry name" value="Nucleotide_cyclase"/>
</dbReference>
<keyword evidence="2" id="KW-0548">Nucleotidyltransferase</keyword>
<name>A0ABU4FVT8_9BACL</name>
<dbReference type="Gene3D" id="3.30.70.270">
    <property type="match status" value="1"/>
</dbReference>
<gene>
    <name evidence="2" type="ORF">QT716_02050</name>
</gene>
<comment type="caution">
    <text evidence="2">The sequence shown here is derived from an EMBL/GenBank/DDBJ whole genome shotgun (WGS) entry which is preliminary data.</text>
</comment>
<dbReference type="InterPro" id="IPR000160">
    <property type="entry name" value="GGDEF_dom"/>
</dbReference>
<dbReference type="PANTHER" id="PTHR45138">
    <property type="entry name" value="REGULATORY COMPONENTS OF SENSORY TRANSDUCTION SYSTEM"/>
    <property type="match status" value="1"/>
</dbReference>
<dbReference type="EMBL" id="JAUBDH010000001">
    <property type="protein sequence ID" value="MDW0108825.1"/>
    <property type="molecule type" value="Genomic_DNA"/>
</dbReference>
<keyword evidence="2" id="KW-0808">Transferase</keyword>